<evidence type="ECO:0000313" key="1">
    <source>
        <dbReference type="EMBL" id="PHK07219.1"/>
    </source>
</evidence>
<dbReference type="GeneID" id="57092108"/>
<dbReference type="RefSeq" id="WP_099065918.1">
    <property type="nucleotide sequence ID" value="NZ_LAHD01000002.1"/>
</dbReference>
<protein>
    <submittedName>
        <fullName evidence="1">Uncharacterized protein</fullName>
    </submittedName>
</protein>
<gene>
    <name evidence="1" type="ORF">VF08_01045</name>
</gene>
<proteinExistence type="predicted"/>
<reference evidence="1 2" key="1">
    <citation type="submission" date="2015-02" db="EMBL/GenBank/DDBJ databases">
        <title>Nostoc linckia genome annotation.</title>
        <authorList>
            <person name="Zhou Z."/>
        </authorList>
    </citation>
    <scope>NUCLEOTIDE SEQUENCE [LARGE SCALE GENOMIC DNA]</scope>
    <source>
        <strain evidence="2">z8</strain>
    </source>
</reference>
<accession>A0A9Q5ZH43</accession>
<evidence type="ECO:0000313" key="2">
    <source>
        <dbReference type="Proteomes" id="UP000222310"/>
    </source>
</evidence>
<dbReference type="Proteomes" id="UP000222310">
    <property type="component" value="Unassembled WGS sequence"/>
</dbReference>
<comment type="caution">
    <text evidence="1">The sequence shown here is derived from an EMBL/GenBank/DDBJ whole genome shotgun (WGS) entry which is preliminary data.</text>
</comment>
<dbReference type="EMBL" id="LAHD01000002">
    <property type="protein sequence ID" value="PHK07219.1"/>
    <property type="molecule type" value="Genomic_DNA"/>
</dbReference>
<organism evidence="1 2">
    <name type="scientific">Nostoc linckia z8</name>
    <dbReference type="NCBI Taxonomy" id="1628746"/>
    <lineage>
        <taxon>Bacteria</taxon>
        <taxon>Bacillati</taxon>
        <taxon>Cyanobacteriota</taxon>
        <taxon>Cyanophyceae</taxon>
        <taxon>Nostocales</taxon>
        <taxon>Nostocaceae</taxon>
        <taxon>Nostoc</taxon>
    </lineage>
</organism>
<dbReference type="AlphaFoldDB" id="A0A9Q5ZH43"/>
<sequence length="135" mass="15604">MITENIEEVKIGQYEWGKVWTRMNRQGYSVSQLEMIIAECNIENQLIAASLIWASLVPSEEVFKQAAELVAANDLEELWGAFYSIKTRKGFVAVVLAIVHYELLNGLEDGEYYPWIEVFAKGKEYWSRHSGRKRI</sequence>
<name>A0A9Q5ZH43_NOSLI</name>